<evidence type="ECO:0000313" key="2">
    <source>
        <dbReference type="Proteomes" id="UP000027195"/>
    </source>
</evidence>
<dbReference type="EMBL" id="KL198016">
    <property type="protein sequence ID" value="KDQ21824.1"/>
    <property type="molecule type" value="Genomic_DNA"/>
</dbReference>
<gene>
    <name evidence="1" type="ORF">BOTBODRAFT_26236</name>
</gene>
<dbReference type="Proteomes" id="UP000027195">
    <property type="component" value="Unassembled WGS sequence"/>
</dbReference>
<dbReference type="HOGENOM" id="CLU_1669090_0_0_1"/>
<protein>
    <submittedName>
        <fullName evidence="1">Uncharacterized protein</fullName>
    </submittedName>
</protein>
<sequence>MFQPTVSPIASVYTLYWMILDATKNTPPCGVAWRMGETEAFGISWGWMGVVQHLSGFGASAASNWLVRRVFEEVALGTDNELWNGRWSIVSQFFQLGSWIIPQALSLLDDGKDQMQGLRKRWHWPVTGDSRLVDDGVGTIGLDCIAPRSPFDGTLMVC</sequence>
<proteinExistence type="predicted"/>
<dbReference type="AlphaFoldDB" id="A0A067N1Y6"/>
<keyword evidence="2" id="KW-1185">Reference proteome</keyword>
<reference evidence="2" key="1">
    <citation type="journal article" date="2014" name="Proc. Natl. Acad. Sci. U.S.A.">
        <title>Extensive sampling of basidiomycete genomes demonstrates inadequacy of the white-rot/brown-rot paradigm for wood decay fungi.</title>
        <authorList>
            <person name="Riley R."/>
            <person name="Salamov A.A."/>
            <person name="Brown D.W."/>
            <person name="Nagy L.G."/>
            <person name="Floudas D."/>
            <person name="Held B.W."/>
            <person name="Levasseur A."/>
            <person name="Lombard V."/>
            <person name="Morin E."/>
            <person name="Otillar R."/>
            <person name="Lindquist E.A."/>
            <person name="Sun H."/>
            <person name="LaButti K.M."/>
            <person name="Schmutz J."/>
            <person name="Jabbour D."/>
            <person name="Luo H."/>
            <person name="Baker S.E."/>
            <person name="Pisabarro A.G."/>
            <person name="Walton J.D."/>
            <person name="Blanchette R.A."/>
            <person name="Henrissat B."/>
            <person name="Martin F."/>
            <person name="Cullen D."/>
            <person name="Hibbett D.S."/>
            <person name="Grigoriev I.V."/>
        </authorList>
    </citation>
    <scope>NUCLEOTIDE SEQUENCE [LARGE SCALE GENOMIC DNA]</scope>
    <source>
        <strain evidence="2">FD-172 SS1</strain>
    </source>
</reference>
<name>A0A067N1Y6_BOTB1</name>
<dbReference type="InParanoid" id="A0A067N1Y6"/>
<evidence type="ECO:0000313" key="1">
    <source>
        <dbReference type="EMBL" id="KDQ21824.1"/>
    </source>
</evidence>
<accession>A0A067N1Y6</accession>
<organism evidence="1 2">
    <name type="scientific">Botryobasidium botryosum (strain FD-172 SS1)</name>
    <dbReference type="NCBI Taxonomy" id="930990"/>
    <lineage>
        <taxon>Eukaryota</taxon>
        <taxon>Fungi</taxon>
        <taxon>Dikarya</taxon>
        <taxon>Basidiomycota</taxon>
        <taxon>Agaricomycotina</taxon>
        <taxon>Agaricomycetes</taxon>
        <taxon>Cantharellales</taxon>
        <taxon>Botryobasidiaceae</taxon>
        <taxon>Botryobasidium</taxon>
    </lineage>
</organism>